<dbReference type="EMBL" id="VOHS01000020">
    <property type="protein sequence ID" value="TWV98944.1"/>
    <property type="molecule type" value="Genomic_DNA"/>
</dbReference>
<evidence type="ECO:0000256" key="1">
    <source>
        <dbReference type="SAM" id="Phobius"/>
    </source>
</evidence>
<accession>A0A5C6LNA8</accession>
<keyword evidence="1" id="KW-1133">Transmembrane helix</keyword>
<reference evidence="2 3" key="1">
    <citation type="submission" date="2019-08" db="EMBL/GenBank/DDBJ databases">
        <title>Whole genome sequencing of chitin degrading bacteria Chitinophaga pinensis YS16.</title>
        <authorList>
            <person name="Singh R.P."/>
            <person name="Manchanda G."/>
            <person name="Maurya I.K."/>
            <person name="Joshi N.K."/>
            <person name="Srivastava A.K."/>
        </authorList>
    </citation>
    <scope>NUCLEOTIDE SEQUENCE [LARGE SCALE GENOMIC DNA]</scope>
    <source>
        <strain evidence="2 3">YS-16</strain>
    </source>
</reference>
<protein>
    <submittedName>
        <fullName evidence="2">Uncharacterized protein</fullName>
    </submittedName>
</protein>
<keyword evidence="1" id="KW-0472">Membrane</keyword>
<evidence type="ECO:0000313" key="2">
    <source>
        <dbReference type="EMBL" id="TWV98944.1"/>
    </source>
</evidence>
<sequence length="217" mass="23624">MLNENHSNSLPDKMDALDRLPGEAPFNKGAAWDRLQQRMETQAPAKSRMWIWWAAAAMLVTVIMPFLLRHKTSPALPPVKKVVYTPVPGALSAPSSAPSAVVKTIKEIASQQYQAVRIKKQDIIQTDTPGVTPDVAILQPPVEKTIINDDSLLRARTATAATTSKMRVVHINDVGGDVIGNTYINPDHKQFRIGVGGRAGFASQIVSDKSSNNIPKN</sequence>
<name>A0A5C6LNA8_9BACT</name>
<dbReference type="RefSeq" id="WP_146306557.1">
    <property type="nucleotide sequence ID" value="NZ_VOHS01000020.1"/>
</dbReference>
<evidence type="ECO:0000313" key="3">
    <source>
        <dbReference type="Proteomes" id="UP000318815"/>
    </source>
</evidence>
<proteinExistence type="predicted"/>
<gene>
    <name evidence="2" type="ORF">FEF09_18855</name>
</gene>
<feature type="transmembrane region" description="Helical" evidence="1">
    <location>
        <begin position="50"/>
        <end position="68"/>
    </location>
</feature>
<dbReference type="OrthoDB" id="665348at2"/>
<dbReference type="AlphaFoldDB" id="A0A5C6LNA8"/>
<organism evidence="2 3">
    <name type="scientific">Chitinophaga pinensis</name>
    <dbReference type="NCBI Taxonomy" id="79329"/>
    <lineage>
        <taxon>Bacteria</taxon>
        <taxon>Pseudomonadati</taxon>
        <taxon>Bacteroidota</taxon>
        <taxon>Chitinophagia</taxon>
        <taxon>Chitinophagales</taxon>
        <taxon>Chitinophagaceae</taxon>
        <taxon>Chitinophaga</taxon>
    </lineage>
</organism>
<keyword evidence="3" id="KW-1185">Reference proteome</keyword>
<comment type="caution">
    <text evidence="2">The sequence shown here is derived from an EMBL/GenBank/DDBJ whole genome shotgun (WGS) entry which is preliminary data.</text>
</comment>
<dbReference type="Proteomes" id="UP000318815">
    <property type="component" value="Unassembled WGS sequence"/>
</dbReference>
<keyword evidence="1" id="KW-0812">Transmembrane</keyword>